<evidence type="ECO:0000256" key="5">
    <source>
        <dbReference type="ARBA" id="ARBA00022989"/>
    </source>
</evidence>
<evidence type="ECO:0000313" key="15">
    <source>
        <dbReference type="Proteomes" id="UP000548476"/>
    </source>
</evidence>
<dbReference type="PANTHER" id="PTHR37461">
    <property type="entry name" value="ANTI-SIGMA-K FACTOR RSKA"/>
    <property type="match status" value="1"/>
</dbReference>
<keyword evidence="7 11" id="KW-0472">Membrane</keyword>
<comment type="subcellular location">
    <subcellularLocation>
        <location evidence="2">Cell membrane</location>
    </subcellularLocation>
    <subcellularLocation>
        <location evidence="1">Membrane</location>
        <topology evidence="1">Single-pass membrane protein</topology>
    </subcellularLocation>
</comment>
<evidence type="ECO:0000259" key="12">
    <source>
        <dbReference type="Pfam" id="PF10099"/>
    </source>
</evidence>
<dbReference type="InterPro" id="IPR027383">
    <property type="entry name" value="Znf_put"/>
</dbReference>
<accession>A0A841G3A0</accession>
<evidence type="ECO:0000256" key="4">
    <source>
        <dbReference type="ARBA" id="ARBA00022692"/>
    </source>
</evidence>
<gene>
    <name evidence="14" type="ORF">HNR73_006476</name>
</gene>
<keyword evidence="3" id="KW-1003">Cell membrane</keyword>
<evidence type="ECO:0000256" key="2">
    <source>
        <dbReference type="ARBA" id="ARBA00004236"/>
    </source>
</evidence>
<dbReference type="PANTHER" id="PTHR37461:SF1">
    <property type="entry name" value="ANTI-SIGMA-K FACTOR RSKA"/>
    <property type="match status" value="1"/>
</dbReference>
<evidence type="ECO:0000313" key="14">
    <source>
        <dbReference type="EMBL" id="MBB6038590.1"/>
    </source>
</evidence>
<dbReference type="Pfam" id="PF13490">
    <property type="entry name" value="zf-HC2"/>
    <property type="match status" value="1"/>
</dbReference>
<evidence type="ECO:0000256" key="8">
    <source>
        <dbReference type="ARBA" id="ARBA00023163"/>
    </source>
</evidence>
<reference evidence="14 15" key="1">
    <citation type="submission" date="2020-08" db="EMBL/GenBank/DDBJ databases">
        <title>Genomic Encyclopedia of Type Strains, Phase IV (KMG-IV): sequencing the most valuable type-strain genomes for metagenomic binning, comparative biology and taxonomic classification.</title>
        <authorList>
            <person name="Goeker M."/>
        </authorList>
    </citation>
    <scope>NUCLEOTIDE SEQUENCE [LARGE SCALE GENOMIC DNA]</scope>
    <source>
        <strain evidence="14 15">YIM 65646</strain>
    </source>
</reference>
<dbReference type="InterPro" id="IPR051474">
    <property type="entry name" value="Anti-sigma-K/W_factor"/>
</dbReference>
<sequence length="240" mass="24232">MIHDEPHTLLGAYVLDALDENERATFEAHLAQCSSCAAEVTELAPTAARLADDAIAAPPATLKASVLSAVRSTPQLAAAPPTPTATAPRSRNWLALAAAFVAVVALGLSAFIYLTSQSRVDDLNDQIAARDADADRTAAVLAADDAVLITAEAADGGAISVVTSASLDAAVVTRIGMPALGQAQAYQLWRDVDGVMVSAGLMPHVSGLVDAIGAATAIGLSVEPAGGSEHPTHAVGVIAI</sequence>
<dbReference type="GO" id="GO:0016989">
    <property type="term" value="F:sigma factor antagonist activity"/>
    <property type="evidence" value="ECO:0007669"/>
    <property type="project" value="TreeGrafter"/>
</dbReference>
<evidence type="ECO:0000256" key="10">
    <source>
        <dbReference type="ARBA" id="ARBA00030803"/>
    </source>
</evidence>
<proteinExistence type="predicted"/>
<evidence type="ECO:0000256" key="7">
    <source>
        <dbReference type="ARBA" id="ARBA00023136"/>
    </source>
</evidence>
<evidence type="ECO:0000256" key="11">
    <source>
        <dbReference type="SAM" id="Phobius"/>
    </source>
</evidence>
<dbReference type="InterPro" id="IPR041916">
    <property type="entry name" value="Anti_sigma_zinc_sf"/>
</dbReference>
<protein>
    <recommendedName>
        <fullName evidence="10">Regulator of SigK</fullName>
    </recommendedName>
    <alternativeName>
        <fullName evidence="9">Sigma-K anti-sigma factor RskA</fullName>
    </alternativeName>
</protein>
<dbReference type="EMBL" id="JACHGT010000017">
    <property type="protein sequence ID" value="MBB6038590.1"/>
    <property type="molecule type" value="Genomic_DNA"/>
</dbReference>
<dbReference type="GO" id="GO:0006417">
    <property type="term" value="P:regulation of translation"/>
    <property type="evidence" value="ECO:0007669"/>
    <property type="project" value="TreeGrafter"/>
</dbReference>
<evidence type="ECO:0000256" key="1">
    <source>
        <dbReference type="ARBA" id="ARBA00004167"/>
    </source>
</evidence>
<evidence type="ECO:0000259" key="13">
    <source>
        <dbReference type="Pfam" id="PF13490"/>
    </source>
</evidence>
<keyword evidence="5 11" id="KW-1133">Transmembrane helix</keyword>
<dbReference type="InterPro" id="IPR018764">
    <property type="entry name" value="RskA_C"/>
</dbReference>
<dbReference type="Gene3D" id="1.10.10.1320">
    <property type="entry name" value="Anti-sigma factor, zinc-finger domain"/>
    <property type="match status" value="1"/>
</dbReference>
<organism evidence="14 15">
    <name type="scientific">Phytomonospora endophytica</name>
    <dbReference type="NCBI Taxonomy" id="714109"/>
    <lineage>
        <taxon>Bacteria</taxon>
        <taxon>Bacillati</taxon>
        <taxon>Actinomycetota</taxon>
        <taxon>Actinomycetes</taxon>
        <taxon>Micromonosporales</taxon>
        <taxon>Micromonosporaceae</taxon>
        <taxon>Phytomonospora</taxon>
    </lineage>
</organism>
<dbReference type="GO" id="GO:0005886">
    <property type="term" value="C:plasma membrane"/>
    <property type="evidence" value="ECO:0007669"/>
    <property type="project" value="UniProtKB-SubCell"/>
</dbReference>
<dbReference type="Pfam" id="PF10099">
    <property type="entry name" value="RskA_C"/>
    <property type="match status" value="1"/>
</dbReference>
<feature type="domain" description="Anti-sigma K factor RskA C-terminal" evidence="12">
    <location>
        <begin position="94"/>
        <end position="232"/>
    </location>
</feature>
<evidence type="ECO:0000256" key="3">
    <source>
        <dbReference type="ARBA" id="ARBA00022475"/>
    </source>
</evidence>
<keyword evidence="6" id="KW-0805">Transcription regulation</keyword>
<keyword evidence="4 11" id="KW-0812">Transmembrane</keyword>
<dbReference type="Proteomes" id="UP000548476">
    <property type="component" value="Unassembled WGS sequence"/>
</dbReference>
<dbReference type="AlphaFoldDB" id="A0A841G3A0"/>
<comment type="caution">
    <text evidence="14">The sequence shown here is derived from an EMBL/GenBank/DDBJ whole genome shotgun (WGS) entry which is preliminary data.</text>
</comment>
<keyword evidence="15" id="KW-1185">Reference proteome</keyword>
<evidence type="ECO:0000256" key="9">
    <source>
        <dbReference type="ARBA" id="ARBA00029829"/>
    </source>
</evidence>
<name>A0A841G3A0_9ACTN</name>
<feature type="domain" description="Putative zinc-finger" evidence="13">
    <location>
        <begin position="8"/>
        <end position="37"/>
    </location>
</feature>
<keyword evidence="8" id="KW-0804">Transcription</keyword>
<feature type="transmembrane region" description="Helical" evidence="11">
    <location>
        <begin position="93"/>
        <end position="114"/>
    </location>
</feature>
<dbReference type="RefSeq" id="WP_184791376.1">
    <property type="nucleotide sequence ID" value="NZ_BONT01000069.1"/>
</dbReference>
<evidence type="ECO:0000256" key="6">
    <source>
        <dbReference type="ARBA" id="ARBA00023015"/>
    </source>
</evidence>